<keyword evidence="4" id="KW-1185">Reference proteome</keyword>
<comment type="caution">
    <text evidence="3">The sequence shown here is derived from an EMBL/GenBank/DDBJ whole genome shotgun (WGS) entry which is preliminary data.</text>
</comment>
<feature type="region of interest" description="Disordered" evidence="2">
    <location>
        <begin position="620"/>
        <end position="710"/>
    </location>
</feature>
<proteinExistence type="predicted"/>
<feature type="compositionally biased region" description="Low complexity" evidence="2">
    <location>
        <begin position="771"/>
        <end position="782"/>
    </location>
</feature>
<name>A0AA38W129_9ASTR</name>
<dbReference type="AlphaFoldDB" id="A0AA38W129"/>
<evidence type="ECO:0000313" key="4">
    <source>
        <dbReference type="Proteomes" id="UP001172457"/>
    </source>
</evidence>
<protein>
    <submittedName>
        <fullName evidence="3">Uncharacterized protein</fullName>
    </submittedName>
</protein>
<feature type="region of interest" description="Disordered" evidence="2">
    <location>
        <begin position="537"/>
        <end position="607"/>
    </location>
</feature>
<feature type="region of interest" description="Disordered" evidence="2">
    <location>
        <begin position="500"/>
        <end position="520"/>
    </location>
</feature>
<feature type="compositionally biased region" description="Low complexity" evidence="2">
    <location>
        <begin position="631"/>
        <end position="657"/>
    </location>
</feature>
<feature type="compositionally biased region" description="Basic residues" evidence="2">
    <location>
        <begin position="582"/>
        <end position="596"/>
    </location>
</feature>
<feature type="compositionally biased region" description="Basic and acidic residues" evidence="2">
    <location>
        <begin position="567"/>
        <end position="581"/>
    </location>
</feature>
<keyword evidence="1" id="KW-0175">Coiled coil</keyword>
<organism evidence="3 4">
    <name type="scientific">Centaurea solstitialis</name>
    <name type="common">yellow star-thistle</name>
    <dbReference type="NCBI Taxonomy" id="347529"/>
    <lineage>
        <taxon>Eukaryota</taxon>
        <taxon>Viridiplantae</taxon>
        <taxon>Streptophyta</taxon>
        <taxon>Embryophyta</taxon>
        <taxon>Tracheophyta</taxon>
        <taxon>Spermatophyta</taxon>
        <taxon>Magnoliopsida</taxon>
        <taxon>eudicotyledons</taxon>
        <taxon>Gunneridae</taxon>
        <taxon>Pentapetalae</taxon>
        <taxon>asterids</taxon>
        <taxon>campanulids</taxon>
        <taxon>Asterales</taxon>
        <taxon>Asteraceae</taxon>
        <taxon>Carduoideae</taxon>
        <taxon>Cardueae</taxon>
        <taxon>Centaureinae</taxon>
        <taxon>Centaurea</taxon>
    </lineage>
</organism>
<evidence type="ECO:0000256" key="1">
    <source>
        <dbReference type="SAM" id="Coils"/>
    </source>
</evidence>
<dbReference type="Proteomes" id="UP001172457">
    <property type="component" value="Chromosome 6"/>
</dbReference>
<accession>A0AA38W129</accession>
<evidence type="ECO:0000313" key="3">
    <source>
        <dbReference type="EMBL" id="KAJ9545137.1"/>
    </source>
</evidence>
<feature type="compositionally biased region" description="Basic residues" evidence="2">
    <location>
        <begin position="758"/>
        <end position="770"/>
    </location>
</feature>
<evidence type="ECO:0000256" key="2">
    <source>
        <dbReference type="SAM" id="MobiDB-lite"/>
    </source>
</evidence>
<sequence length="811" mass="92477">MLSRTTHDLVNERSRFAKDREEYVQEIFELQRTVADLQKLLEDKAGQEKQNVELEVAKERHVFETEIEKLTKTVSDLQNTLLEERKVFDLTSVNLSKKISELERKIILDKKNSLKKPSLRAGKYQNIMHEFEEEIQGVHSVRKVDDKKCIELQKQIVDLQNQLSDVRHQFKQKEKVLRHEKTVLEQIIAEPKKPTLVEADFEDQKEAFKAEIRKLTSKLSELSTNIMNEQRMRSDQQKKLNDLLEERNKLSSKVKDLEKTTFKAHNSSNVASASLSNINSSGQIRTSNLFYDRRVDYSGNHRFSNSKFIWQVKGSSTKDIEVSMISPEPEDLPKKHIPRLDLVCEGVNEMNIETRHGSSVDNSCHPTKLLKYLLKDVCFNSHGELAYHLSNLHSEDLDIETRKTSSPVSELHILCTRVIDFQILLIIMRGRSFIKDICEDNEGVGCEEVTNDGLFNTRDDIVKEMMKVSRFKETAPIPNHQVANPQPKPVLDLEDHYTIVSDDDEPPNSHHRIAEPKTVHDPNIEYDLKVFLDEGDDPSGFIPKNPKSVVVKPEKPTELRAPISEKSNPKGEKCDGTDKGKSVKPHAPKGLQKKHSKSNDARNSVKPIKSLDFHSSTFEVGETSQLQPNQSFNSPKPKFSKTSSGKGGKSIPTKPSSNSHRAFHADARRKDGGQNVKPPRKDHHERNNHFSVFPKQHSPSRPGCAPPSVGKNSNISVNCNRNLNDAFNTFCNDMCFMFDNFLRYGVSNSFYAPQSNVKSRKRRGRKRGKVKSSSSVKSPSPMKKFEKETSPTVLSVSNPKEPIWQWVPKQA</sequence>
<feature type="region of interest" description="Disordered" evidence="2">
    <location>
        <begin position="754"/>
        <end position="796"/>
    </location>
</feature>
<feature type="compositionally biased region" description="Basic and acidic residues" evidence="2">
    <location>
        <begin position="663"/>
        <end position="672"/>
    </location>
</feature>
<dbReference type="EMBL" id="JARYMX010000006">
    <property type="protein sequence ID" value="KAJ9545137.1"/>
    <property type="molecule type" value="Genomic_DNA"/>
</dbReference>
<gene>
    <name evidence="3" type="ORF">OSB04_024844</name>
</gene>
<feature type="compositionally biased region" description="Polar residues" evidence="2">
    <location>
        <begin position="620"/>
        <end position="630"/>
    </location>
</feature>
<reference evidence="3" key="1">
    <citation type="submission" date="2023-03" db="EMBL/GenBank/DDBJ databases">
        <title>Chromosome-scale reference genome and RAD-based genetic map of yellow starthistle (Centaurea solstitialis) reveal putative structural variation and QTLs associated with invader traits.</title>
        <authorList>
            <person name="Reatini B."/>
            <person name="Cang F.A."/>
            <person name="Jiang Q."/>
            <person name="Mckibben M.T.W."/>
            <person name="Barker M.S."/>
            <person name="Rieseberg L.H."/>
            <person name="Dlugosch K.M."/>
        </authorList>
    </citation>
    <scope>NUCLEOTIDE SEQUENCE</scope>
    <source>
        <strain evidence="3">CAN-66</strain>
        <tissue evidence="3">Leaf</tissue>
    </source>
</reference>
<feature type="coiled-coil region" evidence="1">
    <location>
        <begin position="20"/>
        <end position="87"/>
    </location>
</feature>
<feature type="coiled-coil region" evidence="1">
    <location>
        <begin position="149"/>
        <end position="260"/>
    </location>
</feature>